<feature type="signal peptide" evidence="3">
    <location>
        <begin position="1"/>
        <end position="22"/>
    </location>
</feature>
<protein>
    <submittedName>
        <fullName evidence="5">Carboxypeptidase N subunit 2</fullName>
    </submittedName>
</protein>
<dbReference type="AlphaFoldDB" id="A0A6J2V4A2"/>
<dbReference type="SMART" id="SM00369">
    <property type="entry name" value="LRR_TYP"/>
    <property type="match status" value="8"/>
</dbReference>
<evidence type="ECO:0000313" key="5">
    <source>
        <dbReference type="RefSeq" id="XP_030627099.1"/>
    </source>
</evidence>
<keyword evidence="1" id="KW-0433">Leucine-rich repeat</keyword>
<dbReference type="Pfam" id="PF13855">
    <property type="entry name" value="LRR_8"/>
    <property type="match status" value="2"/>
</dbReference>
<dbReference type="InParanoid" id="A0A6J2V4A2"/>
<feature type="chain" id="PRO_5026699620" evidence="3">
    <location>
        <begin position="23"/>
        <end position="326"/>
    </location>
</feature>
<dbReference type="InterPro" id="IPR003591">
    <property type="entry name" value="Leu-rich_rpt_typical-subtyp"/>
</dbReference>
<dbReference type="PANTHER" id="PTHR24369:SF157">
    <property type="entry name" value="LRRCT DOMAIN-CONTAINING PROTEIN"/>
    <property type="match status" value="1"/>
</dbReference>
<keyword evidence="5" id="KW-0645">Protease</keyword>
<dbReference type="Proteomes" id="UP000504632">
    <property type="component" value="Chromosome 4"/>
</dbReference>
<dbReference type="InterPro" id="IPR050541">
    <property type="entry name" value="LRR_TM_domain-containing"/>
</dbReference>
<organism evidence="4 5">
    <name type="scientific">Chanos chanos</name>
    <name type="common">Milkfish</name>
    <name type="synonym">Mugil chanos</name>
    <dbReference type="NCBI Taxonomy" id="29144"/>
    <lineage>
        <taxon>Eukaryota</taxon>
        <taxon>Metazoa</taxon>
        <taxon>Chordata</taxon>
        <taxon>Craniata</taxon>
        <taxon>Vertebrata</taxon>
        <taxon>Euteleostomi</taxon>
        <taxon>Actinopterygii</taxon>
        <taxon>Neopterygii</taxon>
        <taxon>Teleostei</taxon>
        <taxon>Ostariophysi</taxon>
        <taxon>Gonorynchiformes</taxon>
        <taxon>Chanidae</taxon>
        <taxon>Chanos</taxon>
    </lineage>
</organism>
<dbReference type="InterPro" id="IPR001611">
    <property type="entry name" value="Leu-rich_rpt"/>
</dbReference>
<evidence type="ECO:0000256" key="3">
    <source>
        <dbReference type="SAM" id="SignalP"/>
    </source>
</evidence>
<keyword evidence="3" id="KW-0732">Signal</keyword>
<evidence type="ECO:0000256" key="2">
    <source>
        <dbReference type="ARBA" id="ARBA00022737"/>
    </source>
</evidence>
<dbReference type="OrthoDB" id="1055097at2759"/>
<dbReference type="GeneID" id="115809539"/>
<sequence>MTTVRVLVLAVFASCCCNIAISCPEQCEVSYDFDAVNVICRSASFVRFPGDCFPRNTTSLTIRLTNISNVTADDSGARVTLDRNNLSSLPANLLQNLSKLKLLDLKGNRLTHLPPGVFHHAPLLELILRDNLISEVHPDVVSHNTSLTRLDLSGNQLKQPPVALLQRLGHLESLDLRNNQLEELPPKALDSLPRLDALYLERNQLKALDVFTFRGTPHLQQVFLGNNRLENLPAGLFQHLSELVFLDLGNNLLQRLAPGTLDGRYHVVLRGNPWHCQAELAYLRHWLGTHEDERVFLAEKAKCHSPDILRGRAISSLTNRELGLEG</sequence>
<proteinExistence type="predicted"/>
<keyword evidence="5" id="KW-0378">Hydrolase</keyword>
<keyword evidence="5" id="KW-0121">Carboxypeptidase</keyword>
<keyword evidence="2" id="KW-0677">Repeat</keyword>
<keyword evidence="4" id="KW-1185">Reference proteome</keyword>
<reference evidence="5" key="1">
    <citation type="submission" date="2025-08" db="UniProtKB">
        <authorList>
            <consortium name="RefSeq"/>
        </authorList>
    </citation>
    <scope>IDENTIFICATION</scope>
</reference>
<dbReference type="InterPro" id="IPR032675">
    <property type="entry name" value="LRR_dom_sf"/>
</dbReference>
<accession>A0A6J2V4A2</accession>
<evidence type="ECO:0000313" key="4">
    <source>
        <dbReference type="Proteomes" id="UP000504632"/>
    </source>
</evidence>
<dbReference type="GO" id="GO:0005886">
    <property type="term" value="C:plasma membrane"/>
    <property type="evidence" value="ECO:0007669"/>
    <property type="project" value="TreeGrafter"/>
</dbReference>
<dbReference type="Pfam" id="PF00560">
    <property type="entry name" value="LRR_1"/>
    <property type="match status" value="2"/>
</dbReference>
<dbReference type="RefSeq" id="XP_030627099.1">
    <property type="nucleotide sequence ID" value="XM_030771239.1"/>
</dbReference>
<name>A0A6J2V4A2_CHACN</name>
<dbReference type="PANTHER" id="PTHR24369">
    <property type="entry name" value="ANTIGEN BSP, PUTATIVE-RELATED"/>
    <property type="match status" value="1"/>
</dbReference>
<evidence type="ECO:0000256" key="1">
    <source>
        <dbReference type="ARBA" id="ARBA00022614"/>
    </source>
</evidence>
<dbReference type="SUPFAM" id="SSF52058">
    <property type="entry name" value="L domain-like"/>
    <property type="match status" value="1"/>
</dbReference>
<gene>
    <name evidence="5" type="primary">LOC115809539</name>
</gene>
<dbReference type="SMART" id="SM00364">
    <property type="entry name" value="LRR_BAC"/>
    <property type="match status" value="4"/>
</dbReference>
<dbReference type="Gene3D" id="3.80.10.10">
    <property type="entry name" value="Ribonuclease Inhibitor"/>
    <property type="match status" value="2"/>
</dbReference>